<sequence>MSCFSSLLVLLCLYNLSFLEALNGGFSVEIIHRDSPKSPFYSSSETKFQRVSNALRRSINRGNHFSKSMMFPNTVSATVIPDLGEYLMSYAVGTPPRKVFGVLDTGSDIIWMQCEPCRNCFKQDTPVFNPSKSTTYKTIPCSSTICHSVLGTFCSSSSITKNCKYDINYGDGSFSHGDLSVETLTLGSTNGSPIPLPRTAIGCGHNNSINFKGINSGIVGLGRGPVSLINQLGSSAGWKFSYCLVPATLNSKVSSRLNFGDAAAVQGPGTVSTPLFSKPQQVFYYLTLEGFSVGRHRREFGSSLSRFGGEGNTVIDSGTTLTLLPDDVYKWLESAVSHAVKLKPVQDPNQVLGLCYKGTLDKLNIPVITAHFRGANVLLHPMNTFVEVADKVWCLAFQPTQNGFGVCGGVACARGGVAGFCGGAAVFGGAFLSRQVV</sequence>
<keyword evidence="10" id="KW-1185">Reference proteome</keyword>
<gene>
    <name evidence="9" type="ORF">V8G54_023695</name>
</gene>
<dbReference type="Pfam" id="PF14543">
    <property type="entry name" value="TAXi_N"/>
    <property type="match status" value="1"/>
</dbReference>
<keyword evidence="5" id="KW-0378">Hydrolase</keyword>
<reference evidence="9 10" key="1">
    <citation type="journal article" date="2023" name="Life. Sci Alliance">
        <title>Evolutionary insights into 3D genome organization and epigenetic landscape of Vigna mungo.</title>
        <authorList>
            <person name="Junaid A."/>
            <person name="Singh B."/>
            <person name="Bhatia S."/>
        </authorList>
    </citation>
    <scope>NUCLEOTIDE SEQUENCE [LARGE SCALE GENOMIC DNA]</scope>
    <source>
        <strain evidence="9">Urdbean</strain>
    </source>
</reference>
<dbReference type="InterPro" id="IPR032799">
    <property type="entry name" value="TAXi_C"/>
</dbReference>
<dbReference type="FunFam" id="2.40.70.10:FF:000016">
    <property type="entry name" value="Probable aspartic protease At2g35615"/>
    <property type="match status" value="1"/>
</dbReference>
<accession>A0AAQ3RPG1</accession>
<dbReference type="InterPro" id="IPR034161">
    <property type="entry name" value="Pepsin-like_plant"/>
</dbReference>
<evidence type="ECO:0000256" key="3">
    <source>
        <dbReference type="ARBA" id="ARBA00022729"/>
    </source>
</evidence>
<feature type="signal peptide" evidence="7">
    <location>
        <begin position="1"/>
        <end position="21"/>
    </location>
</feature>
<dbReference type="CDD" id="cd05476">
    <property type="entry name" value="pepsin_A_like_plant"/>
    <property type="match status" value="1"/>
</dbReference>
<dbReference type="GO" id="GO:0005576">
    <property type="term" value="C:extracellular region"/>
    <property type="evidence" value="ECO:0007669"/>
    <property type="project" value="TreeGrafter"/>
</dbReference>
<dbReference type="GO" id="GO:0006508">
    <property type="term" value="P:proteolysis"/>
    <property type="evidence" value="ECO:0007669"/>
    <property type="project" value="UniProtKB-KW"/>
</dbReference>
<dbReference type="PROSITE" id="PS51767">
    <property type="entry name" value="PEPTIDASE_A1"/>
    <property type="match status" value="1"/>
</dbReference>
<evidence type="ECO:0000313" key="9">
    <source>
        <dbReference type="EMBL" id="WVZ02889.1"/>
    </source>
</evidence>
<dbReference type="InterPro" id="IPR032861">
    <property type="entry name" value="TAXi_N"/>
</dbReference>
<evidence type="ECO:0000313" key="10">
    <source>
        <dbReference type="Proteomes" id="UP001374535"/>
    </source>
</evidence>
<proteinExistence type="inferred from homology"/>
<protein>
    <recommendedName>
        <fullName evidence="8">Peptidase A1 domain-containing protein</fullName>
    </recommendedName>
</protein>
<dbReference type="InterPro" id="IPR021109">
    <property type="entry name" value="Peptidase_aspartic_dom_sf"/>
</dbReference>
<name>A0AAQ3RPG1_VIGMU</name>
<dbReference type="GO" id="GO:0004190">
    <property type="term" value="F:aspartic-type endopeptidase activity"/>
    <property type="evidence" value="ECO:0007669"/>
    <property type="project" value="UniProtKB-KW"/>
</dbReference>
<keyword evidence="6" id="KW-0325">Glycoprotein</keyword>
<keyword evidence="4" id="KW-0064">Aspartyl protease</keyword>
<evidence type="ECO:0000256" key="4">
    <source>
        <dbReference type="ARBA" id="ARBA00022750"/>
    </source>
</evidence>
<dbReference type="PANTHER" id="PTHR47967">
    <property type="entry name" value="OS07G0603500 PROTEIN-RELATED"/>
    <property type="match status" value="1"/>
</dbReference>
<dbReference type="InterPro" id="IPR051708">
    <property type="entry name" value="Plant_Aspart_Prot_A1"/>
</dbReference>
<comment type="similarity">
    <text evidence="1">Belongs to the peptidase A1 family.</text>
</comment>
<evidence type="ECO:0000256" key="7">
    <source>
        <dbReference type="SAM" id="SignalP"/>
    </source>
</evidence>
<organism evidence="9 10">
    <name type="scientific">Vigna mungo</name>
    <name type="common">Black gram</name>
    <name type="synonym">Phaseolus mungo</name>
    <dbReference type="NCBI Taxonomy" id="3915"/>
    <lineage>
        <taxon>Eukaryota</taxon>
        <taxon>Viridiplantae</taxon>
        <taxon>Streptophyta</taxon>
        <taxon>Embryophyta</taxon>
        <taxon>Tracheophyta</taxon>
        <taxon>Spermatophyta</taxon>
        <taxon>Magnoliopsida</taxon>
        <taxon>eudicotyledons</taxon>
        <taxon>Gunneridae</taxon>
        <taxon>Pentapetalae</taxon>
        <taxon>rosids</taxon>
        <taxon>fabids</taxon>
        <taxon>Fabales</taxon>
        <taxon>Fabaceae</taxon>
        <taxon>Papilionoideae</taxon>
        <taxon>50 kb inversion clade</taxon>
        <taxon>NPAAA clade</taxon>
        <taxon>indigoferoid/millettioid clade</taxon>
        <taxon>Phaseoleae</taxon>
        <taxon>Vigna</taxon>
    </lineage>
</organism>
<keyword evidence="3 7" id="KW-0732">Signal</keyword>
<dbReference type="Gene3D" id="2.40.70.10">
    <property type="entry name" value="Acid Proteases"/>
    <property type="match status" value="2"/>
</dbReference>
<evidence type="ECO:0000256" key="1">
    <source>
        <dbReference type="ARBA" id="ARBA00007447"/>
    </source>
</evidence>
<evidence type="ECO:0000256" key="6">
    <source>
        <dbReference type="ARBA" id="ARBA00023180"/>
    </source>
</evidence>
<feature type="chain" id="PRO_5042870358" description="Peptidase A1 domain-containing protein" evidence="7">
    <location>
        <begin position="22"/>
        <end position="437"/>
    </location>
</feature>
<dbReference type="Proteomes" id="UP001374535">
    <property type="component" value="Chromosome 7"/>
</dbReference>
<feature type="domain" description="Peptidase A1" evidence="8">
    <location>
        <begin position="86"/>
        <end position="437"/>
    </location>
</feature>
<dbReference type="PANTHER" id="PTHR47967:SF66">
    <property type="entry name" value="ASPARTIC PROTEINASE CDR1-RELATED"/>
    <property type="match status" value="1"/>
</dbReference>
<evidence type="ECO:0000256" key="2">
    <source>
        <dbReference type="ARBA" id="ARBA00022670"/>
    </source>
</evidence>
<evidence type="ECO:0000259" key="8">
    <source>
        <dbReference type="PROSITE" id="PS51767"/>
    </source>
</evidence>
<dbReference type="EMBL" id="CP144694">
    <property type="protein sequence ID" value="WVZ02889.1"/>
    <property type="molecule type" value="Genomic_DNA"/>
</dbReference>
<dbReference type="AlphaFoldDB" id="A0AAQ3RPG1"/>
<keyword evidence="2" id="KW-0645">Protease</keyword>
<dbReference type="Pfam" id="PF14541">
    <property type="entry name" value="TAXi_C"/>
    <property type="match status" value="1"/>
</dbReference>
<dbReference type="SUPFAM" id="SSF50630">
    <property type="entry name" value="Acid proteases"/>
    <property type="match status" value="1"/>
</dbReference>
<evidence type="ECO:0000256" key="5">
    <source>
        <dbReference type="ARBA" id="ARBA00022801"/>
    </source>
</evidence>
<dbReference type="InterPro" id="IPR033121">
    <property type="entry name" value="PEPTIDASE_A1"/>
</dbReference>